<accession>A0A8J6MBX0</accession>
<dbReference type="InterPro" id="IPR003421">
    <property type="entry name" value="Opine_DH"/>
</dbReference>
<dbReference type="Pfam" id="PF02558">
    <property type="entry name" value="ApbA"/>
    <property type="match status" value="1"/>
</dbReference>
<evidence type="ECO:0000259" key="1">
    <source>
        <dbReference type="Pfam" id="PF02317"/>
    </source>
</evidence>
<dbReference type="RefSeq" id="WP_186918246.1">
    <property type="nucleotide sequence ID" value="NZ_JACOPQ010000001.1"/>
</dbReference>
<name>A0A8J6MBX0_9FIRM</name>
<dbReference type="InterPro" id="IPR013332">
    <property type="entry name" value="KPR_N"/>
</dbReference>
<sequence length="357" mass="38523">MIRSITVIGGGGTGHTAAAFLTSKGFRVALCDSGNFQREMDDVNEQGGILLRGRSGVVGFFTPALATTDHARALKDAELILVCVPATRHEEAARAIAPHLRPGQHILLSPGNLGSFVFRRVFDEAGIDPAANIIAELEGNLCPCRLSAKAEATVGLPIRTKKVAALPGSRTEEFIAFCEGVLEFVPNKNVFEGALLSDNYVLHIGTSLLSAATIEAMGEDFVLFQHGLSDAAIHCVEAVRQERIRLLAAFGLMERDSATEFFEELRDWRNHPEYDVFRTLAGPDSLTHRYVAEDCYACASLALSCARRVGVAMPTLESIMTLAGAVNQRDYLSEGRTLENLGFGQGRSMDEIVAAIS</sequence>
<comment type="caution">
    <text evidence="3">The sequence shown here is derived from an EMBL/GenBank/DDBJ whole genome shotgun (WGS) entry which is preliminary data.</text>
</comment>
<dbReference type="PANTHER" id="PTHR38015">
    <property type="entry name" value="BLR6086 PROTEIN"/>
    <property type="match status" value="1"/>
</dbReference>
<feature type="domain" description="Ketopantoate reductase N-terminal" evidence="2">
    <location>
        <begin position="5"/>
        <end position="108"/>
    </location>
</feature>
<dbReference type="EMBL" id="JACOPQ010000001">
    <property type="protein sequence ID" value="MBC5735649.1"/>
    <property type="molecule type" value="Genomic_DNA"/>
</dbReference>
<dbReference type="Pfam" id="PF02317">
    <property type="entry name" value="Octopine_DH"/>
    <property type="match status" value="1"/>
</dbReference>
<evidence type="ECO:0000313" key="3">
    <source>
        <dbReference type="EMBL" id="MBC5735649.1"/>
    </source>
</evidence>
<dbReference type="GO" id="GO:0016491">
    <property type="term" value="F:oxidoreductase activity"/>
    <property type="evidence" value="ECO:0007669"/>
    <property type="project" value="InterPro"/>
</dbReference>
<proteinExistence type="predicted"/>
<dbReference type="AlphaFoldDB" id="A0A8J6MBX0"/>
<dbReference type="PANTHER" id="PTHR38015:SF1">
    <property type="entry name" value="OPINE DEHYDROGENASE DOMAIN-CONTAINING PROTEIN"/>
    <property type="match status" value="1"/>
</dbReference>
<gene>
    <name evidence="3" type="ORF">H8S62_01320</name>
</gene>
<keyword evidence="4" id="KW-1185">Reference proteome</keyword>
<dbReference type="InterPro" id="IPR013328">
    <property type="entry name" value="6PGD_dom2"/>
</dbReference>
<reference evidence="3" key="1">
    <citation type="submission" date="2020-08" db="EMBL/GenBank/DDBJ databases">
        <title>Genome public.</title>
        <authorList>
            <person name="Liu C."/>
            <person name="Sun Q."/>
        </authorList>
    </citation>
    <scope>NUCLEOTIDE SEQUENCE</scope>
    <source>
        <strain evidence="3">NSJ-52</strain>
    </source>
</reference>
<dbReference type="Proteomes" id="UP000607645">
    <property type="component" value="Unassembled WGS sequence"/>
</dbReference>
<dbReference type="InterPro" id="IPR008927">
    <property type="entry name" value="6-PGluconate_DH-like_C_sf"/>
</dbReference>
<dbReference type="SUPFAM" id="SSF48179">
    <property type="entry name" value="6-phosphogluconate dehydrogenase C-terminal domain-like"/>
    <property type="match status" value="1"/>
</dbReference>
<protein>
    <submittedName>
        <fullName evidence="3">NAD/NADP octopine/nopaline dehydrogenase family protein</fullName>
    </submittedName>
</protein>
<evidence type="ECO:0000259" key="2">
    <source>
        <dbReference type="Pfam" id="PF02558"/>
    </source>
</evidence>
<dbReference type="InterPro" id="IPR051729">
    <property type="entry name" value="Opine/Lysopine_DH"/>
</dbReference>
<feature type="domain" description="Opine dehydrogenase" evidence="1">
    <location>
        <begin position="187"/>
        <end position="326"/>
    </location>
</feature>
<dbReference type="Gene3D" id="3.40.50.720">
    <property type="entry name" value="NAD(P)-binding Rossmann-like Domain"/>
    <property type="match status" value="1"/>
</dbReference>
<dbReference type="SUPFAM" id="SSF51735">
    <property type="entry name" value="NAD(P)-binding Rossmann-fold domains"/>
    <property type="match status" value="1"/>
</dbReference>
<dbReference type="Gene3D" id="1.10.1040.10">
    <property type="entry name" value="N-(1-d-carboxylethyl)-l-norvaline Dehydrogenase, domain 2"/>
    <property type="match status" value="1"/>
</dbReference>
<evidence type="ECO:0000313" key="4">
    <source>
        <dbReference type="Proteomes" id="UP000607645"/>
    </source>
</evidence>
<dbReference type="InterPro" id="IPR036291">
    <property type="entry name" value="NAD(P)-bd_dom_sf"/>
</dbReference>
<organism evidence="3 4">
    <name type="scientific">Lawsonibacter faecis</name>
    <dbReference type="NCBI Taxonomy" id="2763052"/>
    <lineage>
        <taxon>Bacteria</taxon>
        <taxon>Bacillati</taxon>
        <taxon>Bacillota</taxon>
        <taxon>Clostridia</taxon>
        <taxon>Eubacteriales</taxon>
        <taxon>Oscillospiraceae</taxon>
        <taxon>Lawsonibacter</taxon>
    </lineage>
</organism>